<proteinExistence type="inferred from homology"/>
<evidence type="ECO:0000256" key="2">
    <source>
        <dbReference type="ARBA" id="ARBA00022723"/>
    </source>
</evidence>
<dbReference type="GO" id="GO:0020037">
    <property type="term" value="F:heme binding"/>
    <property type="evidence" value="ECO:0007669"/>
    <property type="project" value="TreeGrafter"/>
</dbReference>
<dbReference type="PANTHER" id="PTHR19359">
    <property type="entry name" value="CYTOCHROME B5"/>
    <property type="match status" value="1"/>
</dbReference>
<evidence type="ECO:0000256" key="3">
    <source>
        <dbReference type="ARBA" id="ARBA00023004"/>
    </source>
</evidence>
<dbReference type="GO" id="GO:0016020">
    <property type="term" value="C:membrane"/>
    <property type="evidence" value="ECO:0007669"/>
    <property type="project" value="TreeGrafter"/>
</dbReference>
<dbReference type="SUPFAM" id="SSF55856">
    <property type="entry name" value="Cytochrome b5-like heme/steroid binding domain"/>
    <property type="match status" value="1"/>
</dbReference>
<dbReference type="InterPro" id="IPR050668">
    <property type="entry name" value="Cytochrome_b5"/>
</dbReference>
<accession>A0A915NQ44</accession>
<name>A0A915NQ44_9BILA</name>
<dbReference type="PROSITE" id="PS50255">
    <property type="entry name" value="CYTOCHROME_B5_2"/>
    <property type="match status" value="1"/>
</dbReference>
<reference evidence="7" key="1">
    <citation type="submission" date="2022-11" db="UniProtKB">
        <authorList>
            <consortium name="WormBaseParasite"/>
        </authorList>
    </citation>
    <scope>IDENTIFICATION</scope>
</reference>
<dbReference type="AlphaFoldDB" id="A0A915NQ44"/>
<dbReference type="InterPro" id="IPR001199">
    <property type="entry name" value="Cyt_B5-like_heme/steroid-bd"/>
</dbReference>
<evidence type="ECO:0000313" key="7">
    <source>
        <dbReference type="WBParaSite" id="scf7180000420910.g5911"/>
    </source>
</evidence>
<dbReference type="GO" id="GO:0046872">
    <property type="term" value="F:metal ion binding"/>
    <property type="evidence" value="ECO:0007669"/>
    <property type="project" value="UniProtKB-KW"/>
</dbReference>
<keyword evidence="2" id="KW-0479">Metal-binding</keyword>
<sequence>MANEKYFSIEEVNLHKYPDDIWLIKDGKVQIIKFKLINLKVYNLTCYYKSHPGGDAMLKYAGKDISIAINNVVAHGFSREFIENKLSELYIGKIK</sequence>
<dbReference type="InterPro" id="IPR036400">
    <property type="entry name" value="Cyt_B5-like_heme/steroid_sf"/>
</dbReference>
<dbReference type="Proteomes" id="UP000887560">
    <property type="component" value="Unplaced"/>
</dbReference>
<evidence type="ECO:0000313" key="6">
    <source>
        <dbReference type="Proteomes" id="UP000887560"/>
    </source>
</evidence>
<keyword evidence="3" id="KW-0408">Iron</keyword>
<comment type="similarity">
    <text evidence="4">Belongs to the cytochrome b5 family.</text>
</comment>
<evidence type="ECO:0000256" key="4">
    <source>
        <dbReference type="ARBA" id="ARBA00038168"/>
    </source>
</evidence>
<dbReference type="Pfam" id="PF00173">
    <property type="entry name" value="Cyt-b5"/>
    <property type="match status" value="1"/>
</dbReference>
<keyword evidence="1" id="KW-0349">Heme</keyword>
<feature type="domain" description="Cytochrome b5 heme-binding" evidence="5">
    <location>
        <begin position="4"/>
        <end position="95"/>
    </location>
</feature>
<dbReference type="WBParaSite" id="scf7180000420910.g5911">
    <property type="protein sequence ID" value="scf7180000420910.g5911"/>
    <property type="gene ID" value="scf7180000420910.g5911"/>
</dbReference>
<evidence type="ECO:0000259" key="5">
    <source>
        <dbReference type="PROSITE" id="PS50255"/>
    </source>
</evidence>
<protein>
    <submittedName>
        <fullName evidence="7">Cytochrome b5 heme-binding domain-containing protein</fullName>
    </submittedName>
</protein>
<dbReference type="PANTHER" id="PTHR19359:SF95">
    <property type="entry name" value="CYTOCHROME B5 TYPE B"/>
    <property type="match status" value="1"/>
</dbReference>
<dbReference type="SMART" id="SM01117">
    <property type="entry name" value="Cyt-b5"/>
    <property type="match status" value="1"/>
</dbReference>
<evidence type="ECO:0000256" key="1">
    <source>
        <dbReference type="ARBA" id="ARBA00022617"/>
    </source>
</evidence>
<dbReference type="Gene3D" id="3.10.120.10">
    <property type="entry name" value="Cytochrome b5-like heme/steroid binding domain"/>
    <property type="match status" value="1"/>
</dbReference>
<organism evidence="6 7">
    <name type="scientific">Meloidogyne floridensis</name>
    <dbReference type="NCBI Taxonomy" id="298350"/>
    <lineage>
        <taxon>Eukaryota</taxon>
        <taxon>Metazoa</taxon>
        <taxon>Ecdysozoa</taxon>
        <taxon>Nematoda</taxon>
        <taxon>Chromadorea</taxon>
        <taxon>Rhabditida</taxon>
        <taxon>Tylenchina</taxon>
        <taxon>Tylenchomorpha</taxon>
        <taxon>Tylenchoidea</taxon>
        <taxon>Meloidogynidae</taxon>
        <taxon>Meloidogyninae</taxon>
        <taxon>Meloidogyne</taxon>
    </lineage>
</organism>
<keyword evidence="6" id="KW-1185">Reference proteome</keyword>